<dbReference type="Proteomes" id="UP000270697">
    <property type="component" value="Unassembled WGS sequence"/>
</dbReference>
<evidence type="ECO:0000313" key="2">
    <source>
        <dbReference type="EMBL" id="SFN20218.1"/>
    </source>
</evidence>
<evidence type="ECO:0000313" key="1">
    <source>
        <dbReference type="EMBL" id="RKT84287.1"/>
    </source>
</evidence>
<evidence type="ECO:0000313" key="4">
    <source>
        <dbReference type="Proteomes" id="UP000270697"/>
    </source>
</evidence>
<protein>
    <recommendedName>
        <fullName evidence="5">Excreted virulence factor EspC, type VII ESX diderm</fullName>
    </recommendedName>
</protein>
<dbReference type="RefSeq" id="WP_121505334.1">
    <property type="nucleotide sequence ID" value="NZ_FOUP01000003.1"/>
</dbReference>
<accession>A0A1I4X2B2</accession>
<dbReference type="EMBL" id="RBXX01000002">
    <property type="protein sequence ID" value="RKT84287.1"/>
    <property type="molecule type" value="Genomic_DNA"/>
</dbReference>
<evidence type="ECO:0000313" key="3">
    <source>
        <dbReference type="Proteomes" id="UP000199398"/>
    </source>
</evidence>
<evidence type="ECO:0008006" key="5">
    <source>
        <dbReference type="Google" id="ProtNLM"/>
    </source>
</evidence>
<reference evidence="2 3" key="1">
    <citation type="submission" date="2016-10" db="EMBL/GenBank/DDBJ databases">
        <authorList>
            <person name="de Groot N.N."/>
        </authorList>
    </citation>
    <scope>NUCLEOTIDE SEQUENCE [LARGE SCALE GENOMIC DNA]</scope>
    <source>
        <strain evidence="2 3">CPCC 201259</strain>
    </source>
</reference>
<proteinExistence type="predicted"/>
<dbReference type="STRING" id="455193.SAMN05421805_103213"/>
<keyword evidence="4" id="KW-1185">Reference proteome</keyword>
<sequence>MTGYRAVTGQIRDEAKLWQDKAAETEPILQAVRDAYLSPPAFFVGDLMTLVPGAANAALEAMYYEEFRAFMERILQEATAEFHQIHGSLRMIADEYERTDGMNEVDINKAYGS</sequence>
<dbReference type="AlphaFoldDB" id="A0A1I4X2B2"/>
<dbReference type="Proteomes" id="UP000199398">
    <property type="component" value="Unassembled WGS sequence"/>
</dbReference>
<organism evidence="2 3">
    <name type="scientific">Saccharopolyspora antimicrobica</name>
    <dbReference type="NCBI Taxonomy" id="455193"/>
    <lineage>
        <taxon>Bacteria</taxon>
        <taxon>Bacillati</taxon>
        <taxon>Actinomycetota</taxon>
        <taxon>Actinomycetes</taxon>
        <taxon>Pseudonocardiales</taxon>
        <taxon>Pseudonocardiaceae</taxon>
        <taxon>Saccharopolyspora</taxon>
    </lineage>
</organism>
<dbReference type="OrthoDB" id="3393373at2"/>
<name>A0A1I4X2B2_9PSEU</name>
<dbReference type="EMBL" id="FOUP01000003">
    <property type="protein sequence ID" value="SFN20218.1"/>
    <property type="molecule type" value="Genomic_DNA"/>
</dbReference>
<reference evidence="1 4" key="2">
    <citation type="submission" date="2018-10" db="EMBL/GenBank/DDBJ databases">
        <title>Sequencing the genomes of 1000 actinobacteria strains.</title>
        <authorList>
            <person name="Klenk H.-P."/>
        </authorList>
    </citation>
    <scope>NUCLEOTIDE SEQUENCE [LARGE SCALE GENOMIC DNA]</scope>
    <source>
        <strain evidence="1 4">DSM 45119</strain>
    </source>
</reference>
<gene>
    <name evidence="1" type="ORF">ATL45_2597</name>
    <name evidence="2" type="ORF">SAMN05421805_103213</name>
</gene>